<keyword evidence="6" id="KW-1185">Reference proteome</keyword>
<evidence type="ECO:0000256" key="3">
    <source>
        <dbReference type="ARBA" id="ARBA00022801"/>
    </source>
</evidence>
<dbReference type="SUPFAM" id="SSF56784">
    <property type="entry name" value="HAD-like"/>
    <property type="match status" value="1"/>
</dbReference>
<proteinExistence type="inferred from homology"/>
<evidence type="ECO:0000256" key="2">
    <source>
        <dbReference type="ARBA" id="ARBA00022723"/>
    </source>
</evidence>
<organism evidence="5 6">
    <name type="scientific">Iamia majanohamensis</name>
    <dbReference type="NCBI Taxonomy" id="467976"/>
    <lineage>
        <taxon>Bacteria</taxon>
        <taxon>Bacillati</taxon>
        <taxon>Actinomycetota</taxon>
        <taxon>Acidimicrobiia</taxon>
        <taxon>Acidimicrobiales</taxon>
        <taxon>Iamiaceae</taxon>
        <taxon>Iamia</taxon>
    </lineage>
</organism>
<comment type="similarity">
    <text evidence="1">Belongs to the HAD-like hydrolase superfamily. SerB family.</text>
</comment>
<dbReference type="InterPro" id="IPR023214">
    <property type="entry name" value="HAD_sf"/>
</dbReference>
<sequence>MEATTAPAPTREPVAALHGVALFDLDRTLVPGSSLVPLGRELVRRGMLDRRVVAGRALSAATFRRRGLGDERVEALVGGLLALLAGREVVPLAEVARHVGSGLAAEAYPAALWLLQRHLAMGDFCVVLTAAPQPLADALAHAIGAHRAIGTRLEVADGRFTGRIDGVLCHGPGKVRRLGEELGDLGSSRATGYGDSASDVAVLERCGDPVAVNPDRGLAAVARDRGWPVLRLG</sequence>
<dbReference type="Gene3D" id="3.40.50.1000">
    <property type="entry name" value="HAD superfamily/HAD-like"/>
    <property type="match status" value="1"/>
</dbReference>
<gene>
    <name evidence="5" type="ORF">PO878_02435</name>
</gene>
<dbReference type="Pfam" id="PF12710">
    <property type="entry name" value="HAD"/>
    <property type="match status" value="1"/>
</dbReference>
<keyword evidence="3 5" id="KW-0378">Hydrolase</keyword>
<name>A0AAE9YFE6_9ACTN</name>
<accession>A0AAE9YFE6</accession>
<dbReference type="GO" id="GO:0016787">
    <property type="term" value="F:hydrolase activity"/>
    <property type="evidence" value="ECO:0007669"/>
    <property type="project" value="UniProtKB-KW"/>
</dbReference>
<dbReference type="InterPro" id="IPR050582">
    <property type="entry name" value="HAD-like_SerB"/>
</dbReference>
<dbReference type="Gene3D" id="1.20.1440.100">
    <property type="entry name" value="SG protein - dephosphorylation function"/>
    <property type="match status" value="1"/>
</dbReference>
<dbReference type="NCBIfam" id="TIGR01490">
    <property type="entry name" value="HAD-SF-IB-hyp1"/>
    <property type="match status" value="1"/>
</dbReference>
<dbReference type="EMBL" id="CP116942">
    <property type="protein sequence ID" value="WCO67577.1"/>
    <property type="molecule type" value="Genomic_DNA"/>
</dbReference>
<evidence type="ECO:0000256" key="4">
    <source>
        <dbReference type="ARBA" id="ARBA00022842"/>
    </source>
</evidence>
<evidence type="ECO:0000313" key="5">
    <source>
        <dbReference type="EMBL" id="WCO67577.1"/>
    </source>
</evidence>
<evidence type="ECO:0000256" key="1">
    <source>
        <dbReference type="ARBA" id="ARBA00009184"/>
    </source>
</evidence>
<reference evidence="5" key="1">
    <citation type="submission" date="2023-01" db="EMBL/GenBank/DDBJ databases">
        <title>The diversity of Class Acidimicrobiia in South China Sea sediment environments and the proposal of Iamia marina sp. nov., a novel species of the genus Iamia.</title>
        <authorList>
            <person name="He Y."/>
            <person name="Tian X."/>
        </authorList>
    </citation>
    <scope>NUCLEOTIDE SEQUENCE</scope>
    <source>
        <strain evidence="5">DSM 19957</strain>
    </source>
</reference>
<keyword evidence="2" id="KW-0479">Metal-binding</keyword>
<dbReference type="AlphaFoldDB" id="A0AAE9YFE6"/>
<dbReference type="GO" id="GO:0046872">
    <property type="term" value="F:metal ion binding"/>
    <property type="evidence" value="ECO:0007669"/>
    <property type="project" value="UniProtKB-KW"/>
</dbReference>
<evidence type="ECO:0000313" key="6">
    <source>
        <dbReference type="Proteomes" id="UP001216390"/>
    </source>
</evidence>
<dbReference type="InterPro" id="IPR036412">
    <property type="entry name" value="HAD-like_sf"/>
</dbReference>
<dbReference type="Proteomes" id="UP001216390">
    <property type="component" value="Chromosome"/>
</dbReference>
<dbReference type="NCBIfam" id="TIGR01488">
    <property type="entry name" value="HAD-SF-IB"/>
    <property type="match status" value="1"/>
</dbReference>
<dbReference type="PANTHER" id="PTHR43344:SF13">
    <property type="entry name" value="PHOSPHATASE RV3661-RELATED"/>
    <property type="match status" value="1"/>
</dbReference>
<keyword evidence="4" id="KW-0460">Magnesium</keyword>
<dbReference type="InterPro" id="IPR006385">
    <property type="entry name" value="HAD_hydro_SerB1"/>
</dbReference>
<dbReference type="KEGG" id="ima:PO878_02435"/>
<protein>
    <submittedName>
        <fullName evidence="5">HAD-IB family hydrolase</fullName>
    </submittedName>
</protein>
<dbReference type="RefSeq" id="WP_272737098.1">
    <property type="nucleotide sequence ID" value="NZ_CP116942.1"/>
</dbReference>
<dbReference type="PANTHER" id="PTHR43344">
    <property type="entry name" value="PHOSPHOSERINE PHOSPHATASE"/>
    <property type="match status" value="1"/>
</dbReference>